<comment type="catalytic activity">
    <reaction evidence="13">
        <text>Preferential cleavage: (Ac)2-L-Lys-D-Ala-|-D-Ala. Also transpeptidation of peptidyl-alanyl moieties that are N-acyl substituents of D-alanine.</text>
        <dbReference type="EC" id="3.4.16.4"/>
    </reaction>
</comment>
<dbReference type="InterPro" id="IPR001460">
    <property type="entry name" value="PCN-bd_Tpept"/>
</dbReference>
<dbReference type="Gene3D" id="3.40.710.10">
    <property type="entry name" value="DD-peptidase/beta-lactamase superfamily"/>
    <property type="match status" value="1"/>
</dbReference>
<protein>
    <recommendedName>
        <fullName evidence="5">serine-type D-Ala-D-Ala carboxypeptidase</fullName>
        <ecNumber evidence="5">3.4.16.4</ecNumber>
    </recommendedName>
</protein>
<dbReference type="InterPro" id="IPR050515">
    <property type="entry name" value="Beta-lactam/transpept"/>
</dbReference>
<dbReference type="GO" id="GO:0071972">
    <property type="term" value="F:peptidoglycan L,D-transpeptidase activity"/>
    <property type="evidence" value="ECO:0007669"/>
    <property type="project" value="TreeGrafter"/>
</dbReference>
<evidence type="ECO:0000256" key="8">
    <source>
        <dbReference type="ARBA" id="ARBA00022960"/>
    </source>
</evidence>
<accession>F5L7P9</accession>
<reference evidence="17" key="3">
    <citation type="submission" date="2021-08" db="EMBL/GenBank/DDBJ databases">
        <authorList>
            <person name="de Jong S."/>
            <person name="van den Broek M."/>
            <person name="Merkel A."/>
            <person name="de la Torre Cortes P."/>
            <person name="Kalamorz F."/>
            <person name="Cook G."/>
            <person name="van Loosdrecht M."/>
            <person name="McMillan D."/>
        </authorList>
    </citation>
    <scope>NUCLEOTIDE SEQUENCE</scope>
    <source>
        <strain evidence="17">TA2.A1</strain>
    </source>
</reference>
<reference evidence="17 19" key="2">
    <citation type="journal article" date="2020" name="Extremophiles">
        <title>Genomic analysis of Caldalkalibacillus thermarum TA2.A1 reveals aerobic alkaliphilic metabolism and evolutionary hallmarks linking alkaliphilic bacteria and plant life.</title>
        <authorList>
            <person name="de Jong S.I."/>
            <person name="van den Broek M.A."/>
            <person name="Merkel A.Y."/>
            <person name="de la Torre Cortes P."/>
            <person name="Kalamorz F."/>
            <person name="Cook G.M."/>
            <person name="van Loosdrecht M.C.M."/>
            <person name="McMillan D.G.G."/>
        </authorList>
    </citation>
    <scope>NUCLEOTIDE SEQUENCE [LARGE SCALE GENOMIC DNA]</scope>
    <source>
        <strain evidence="17 19">TA2.A1</strain>
    </source>
</reference>
<evidence type="ECO:0000256" key="6">
    <source>
        <dbReference type="ARBA" id="ARBA00022475"/>
    </source>
</evidence>
<dbReference type="Proteomes" id="UP000010716">
    <property type="component" value="Unassembled WGS sequence"/>
</dbReference>
<keyword evidence="12" id="KW-0961">Cell wall biogenesis/degradation</keyword>
<dbReference type="OrthoDB" id="9770103at2"/>
<dbReference type="Gene3D" id="3.90.1310.10">
    <property type="entry name" value="Penicillin-binding protein 2a (Domain 2)"/>
    <property type="match status" value="1"/>
</dbReference>
<evidence type="ECO:0000259" key="14">
    <source>
        <dbReference type="Pfam" id="PF00905"/>
    </source>
</evidence>
<dbReference type="EC" id="3.4.16.4" evidence="5"/>
<dbReference type="UniPathway" id="UPA00219"/>
<dbReference type="Pfam" id="PF03717">
    <property type="entry name" value="PBP_dimer"/>
    <property type="match status" value="1"/>
</dbReference>
<dbReference type="GO" id="GO:0008658">
    <property type="term" value="F:penicillin binding"/>
    <property type="evidence" value="ECO:0007669"/>
    <property type="project" value="InterPro"/>
</dbReference>
<dbReference type="GO" id="GO:0008360">
    <property type="term" value="P:regulation of cell shape"/>
    <property type="evidence" value="ECO:0007669"/>
    <property type="project" value="UniProtKB-KW"/>
</dbReference>
<evidence type="ECO:0000259" key="15">
    <source>
        <dbReference type="Pfam" id="PF03717"/>
    </source>
</evidence>
<sequence length="596" mass="66897">MGKKKKKEKQLFLRLNLLFLLTFVLFSALIFRLGLIQIVQGEEFVQQAERNTQRTIEGTAPRGYFLDRHYREIVTNEHMYTLTFTRQRELESRKVEIAQKLSALIDMDAKEILAKMEEGIFLTPHRIKTNLTPEEMARVAEHLDQLPGVEIMVDSERNYVYDGVLDTLLGSVGSITAENRDYYLSRGYRLNEQVGRSGLELQYEEQLRGVPSESIITVDRTQRIIDHPIEIPGRRGNDLVLTIDVEFQQAIEEIIAKEIETNPDIPKDKPAEQPLFVALNPKTGEILGMSNNVFTYKVGSYVPGSTVKMATVLAGLHEGIVTPHTVINDRPITIGRQTFRSWKTLGSVDAVRALQLSSNIYMINIGLKMAGSYSSDAVSRAQDQLREYYAQFGLGVPTGIDLPGESAGQIFDSADYHLPGRLAHLTFGQLDQYTPLQLAQYAATIANGGYRMQPYLVKEIRRGTAEDDGIGEVIWRKEPRVLNRIEMSEEHLRTVQRGMEAVTAPGGTAYGMFGDFPVKVAAKTGTAQTERPYNHTLLVGYAPADDPEIAFATLVPYSQRAQTQTQSPAQRITKEILSVYFGLEKNGEEDNGEETE</sequence>
<dbReference type="eggNOG" id="COG0768">
    <property type="taxonomic scope" value="Bacteria"/>
</dbReference>
<evidence type="ECO:0000256" key="11">
    <source>
        <dbReference type="ARBA" id="ARBA00023136"/>
    </source>
</evidence>
<organism evidence="16 18">
    <name type="scientific">Caldalkalibacillus thermarum (strain TA2.A1)</name>
    <dbReference type="NCBI Taxonomy" id="986075"/>
    <lineage>
        <taxon>Bacteria</taxon>
        <taxon>Bacillati</taxon>
        <taxon>Bacillota</taxon>
        <taxon>Bacilli</taxon>
        <taxon>Bacillales</taxon>
        <taxon>Bacillaceae</taxon>
        <taxon>Caldalkalibacillus</taxon>
    </lineage>
</organism>
<keyword evidence="11" id="KW-0472">Membrane</keyword>
<evidence type="ECO:0000256" key="9">
    <source>
        <dbReference type="ARBA" id="ARBA00022984"/>
    </source>
</evidence>
<dbReference type="EMBL" id="AFCE01000143">
    <property type="protein sequence ID" value="EGL82625.1"/>
    <property type="molecule type" value="Genomic_DNA"/>
</dbReference>
<evidence type="ECO:0000256" key="2">
    <source>
        <dbReference type="ARBA" id="ARBA00004236"/>
    </source>
</evidence>
<dbReference type="Pfam" id="PF00905">
    <property type="entry name" value="Transpeptidase"/>
    <property type="match status" value="1"/>
</dbReference>
<dbReference type="GO" id="GO:0009252">
    <property type="term" value="P:peptidoglycan biosynthetic process"/>
    <property type="evidence" value="ECO:0007669"/>
    <property type="project" value="UniProtKB-UniPathway"/>
</dbReference>
<keyword evidence="10" id="KW-1133">Transmembrane helix</keyword>
<evidence type="ECO:0000256" key="12">
    <source>
        <dbReference type="ARBA" id="ARBA00023316"/>
    </source>
</evidence>
<keyword evidence="6" id="KW-1003">Cell membrane</keyword>
<gene>
    <name evidence="16" type="ORF">CathTA2_1849</name>
    <name evidence="17" type="ORF">HUR95_13790</name>
</gene>
<evidence type="ECO:0000313" key="16">
    <source>
        <dbReference type="EMBL" id="EGL82625.1"/>
    </source>
</evidence>
<evidence type="ECO:0000256" key="10">
    <source>
        <dbReference type="ARBA" id="ARBA00022989"/>
    </source>
</evidence>
<evidence type="ECO:0000313" key="18">
    <source>
        <dbReference type="Proteomes" id="UP000010716"/>
    </source>
</evidence>
<dbReference type="AlphaFoldDB" id="F5L7P9"/>
<evidence type="ECO:0000256" key="3">
    <source>
        <dbReference type="ARBA" id="ARBA00004752"/>
    </source>
</evidence>
<evidence type="ECO:0000313" key="17">
    <source>
        <dbReference type="EMBL" id="QZT33332.1"/>
    </source>
</evidence>
<dbReference type="GO" id="GO:0005886">
    <property type="term" value="C:plasma membrane"/>
    <property type="evidence" value="ECO:0007669"/>
    <property type="project" value="UniProtKB-SubCell"/>
</dbReference>
<dbReference type="PANTHER" id="PTHR30627:SF2">
    <property type="entry name" value="PEPTIDOGLYCAN D,D-TRANSPEPTIDASE MRDA"/>
    <property type="match status" value="1"/>
</dbReference>
<comment type="similarity">
    <text evidence="4">Belongs to the transpeptidase family.</text>
</comment>
<keyword evidence="8" id="KW-0133">Cell shape</keyword>
<proteinExistence type="inferred from homology"/>
<evidence type="ECO:0000256" key="4">
    <source>
        <dbReference type="ARBA" id="ARBA00007171"/>
    </source>
</evidence>
<dbReference type="KEGG" id="cthu:HUR95_13790"/>
<dbReference type="GO" id="GO:0009002">
    <property type="term" value="F:serine-type D-Ala-D-Ala carboxypeptidase activity"/>
    <property type="evidence" value="ECO:0007669"/>
    <property type="project" value="UniProtKB-EC"/>
</dbReference>
<evidence type="ECO:0000313" key="19">
    <source>
        <dbReference type="Proteomes" id="UP000825179"/>
    </source>
</evidence>
<keyword evidence="19" id="KW-1185">Reference proteome</keyword>
<dbReference type="InterPro" id="IPR005311">
    <property type="entry name" value="PBP_dimer"/>
</dbReference>
<dbReference type="GO" id="GO:0071555">
    <property type="term" value="P:cell wall organization"/>
    <property type="evidence" value="ECO:0007669"/>
    <property type="project" value="UniProtKB-KW"/>
</dbReference>
<evidence type="ECO:0000256" key="1">
    <source>
        <dbReference type="ARBA" id="ARBA00004167"/>
    </source>
</evidence>
<feature type="domain" description="Penicillin-binding protein transpeptidase" evidence="14">
    <location>
        <begin position="276"/>
        <end position="577"/>
    </location>
</feature>
<name>F5L7P9_CALTT</name>
<evidence type="ECO:0000256" key="5">
    <source>
        <dbReference type="ARBA" id="ARBA00012448"/>
    </source>
</evidence>
<keyword evidence="9" id="KW-0573">Peptidoglycan synthesis</keyword>
<evidence type="ECO:0000256" key="7">
    <source>
        <dbReference type="ARBA" id="ARBA00022692"/>
    </source>
</evidence>
<dbReference type="InterPro" id="IPR036138">
    <property type="entry name" value="PBP_dimer_sf"/>
</dbReference>
<dbReference type="PANTHER" id="PTHR30627">
    <property type="entry name" value="PEPTIDOGLYCAN D,D-TRANSPEPTIDASE"/>
    <property type="match status" value="1"/>
</dbReference>
<dbReference type="InterPro" id="IPR012338">
    <property type="entry name" value="Beta-lactam/transpept-like"/>
</dbReference>
<comment type="subcellular location">
    <subcellularLocation>
        <location evidence="2">Cell membrane</location>
    </subcellularLocation>
    <subcellularLocation>
        <location evidence="1">Membrane</location>
        <topology evidence="1">Single-pass membrane protein</topology>
    </subcellularLocation>
</comment>
<dbReference type="SUPFAM" id="SSF56601">
    <property type="entry name" value="beta-lactamase/transpeptidase-like"/>
    <property type="match status" value="1"/>
</dbReference>
<dbReference type="Proteomes" id="UP000825179">
    <property type="component" value="Chromosome"/>
</dbReference>
<evidence type="ECO:0000256" key="13">
    <source>
        <dbReference type="ARBA" id="ARBA00034000"/>
    </source>
</evidence>
<reference evidence="16 18" key="1">
    <citation type="journal article" date="2011" name="J. Bacteriol.">
        <title>Draft genome sequence of the thermoalkaliphilic Caldalkalibacillus thermarum strain TA2.A1.</title>
        <authorList>
            <person name="Kalamorz F."/>
            <person name="Keis S."/>
            <person name="McMillan D.G."/>
            <person name="Olsson K."/>
            <person name="Stanton J.A."/>
            <person name="Stockwell P."/>
            <person name="Black M.A."/>
            <person name="Klingeman D.M."/>
            <person name="Land M.L."/>
            <person name="Han C.S."/>
            <person name="Martin S.L."/>
            <person name="Becher S.A."/>
            <person name="Peddie C.J."/>
            <person name="Morgan H.W."/>
            <person name="Matthies D."/>
            <person name="Preiss L."/>
            <person name="Meier T."/>
            <person name="Brown S.D."/>
            <person name="Cook G.M."/>
        </authorList>
    </citation>
    <scope>NUCLEOTIDE SEQUENCE [LARGE SCALE GENOMIC DNA]</scope>
    <source>
        <strain evidence="16 18">TA2.A1</strain>
    </source>
</reference>
<comment type="pathway">
    <text evidence="3">Cell wall biogenesis; peptidoglycan biosynthesis.</text>
</comment>
<feature type="domain" description="Penicillin-binding protein dimerisation" evidence="15">
    <location>
        <begin position="59"/>
        <end position="226"/>
    </location>
</feature>
<dbReference type="EMBL" id="CP082237">
    <property type="protein sequence ID" value="QZT33332.1"/>
    <property type="molecule type" value="Genomic_DNA"/>
</dbReference>
<dbReference type="RefSeq" id="WP_007504994.1">
    <property type="nucleotide sequence ID" value="NZ_AFCE01000143.1"/>
</dbReference>
<dbReference type="SUPFAM" id="SSF56519">
    <property type="entry name" value="Penicillin binding protein dimerisation domain"/>
    <property type="match status" value="1"/>
</dbReference>
<keyword evidence="7" id="KW-0812">Transmembrane</keyword>